<keyword evidence="2" id="KW-1185">Reference proteome</keyword>
<accession>A0A9Q0F1I5</accession>
<gene>
    <name evidence="1" type="ORF">Tsubulata_022736</name>
</gene>
<evidence type="ECO:0000313" key="1">
    <source>
        <dbReference type="EMBL" id="KAJ4823263.1"/>
    </source>
</evidence>
<evidence type="ECO:0008006" key="3">
    <source>
        <dbReference type="Google" id="ProtNLM"/>
    </source>
</evidence>
<organism evidence="1 2">
    <name type="scientific">Turnera subulata</name>
    <dbReference type="NCBI Taxonomy" id="218843"/>
    <lineage>
        <taxon>Eukaryota</taxon>
        <taxon>Viridiplantae</taxon>
        <taxon>Streptophyta</taxon>
        <taxon>Embryophyta</taxon>
        <taxon>Tracheophyta</taxon>
        <taxon>Spermatophyta</taxon>
        <taxon>Magnoliopsida</taxon>
        <taxon>eudicotyledons</taxon>
        <taxon>Gunneridae</taxon>
        <taxon>Pentapetalae</taxon>
        <taxon>rosids</taxon>
        <taxon>fabids</taxon>
        <taxon>Malpighiales</taxon>
        <taxon>Passifloraceae</taxon>
        <taxon>Turnera</taxon>
    </lineage>
</organism>
<protein>
    <recommendedName>
        <fullName evidence="3">Rx N-terminal domain-containing protein</fullName>
    </recommendedName>
</protein>
<sequence length="138" mass="15562">MRAGAVAFSMVEGAVGCFKGSTKLDDRVLWKLKSTVMIVNERINSAEEKQRAIPAVRWWLHEQHRGKVLSREVEWWFDELKKAANDATTLLEELTHDHESLPLKEKRSTPVLLAGLPRSPKSELSPTPSRLSFIANGT</sequence>
<reference evidence="1" key="1">
    <citation type="submission" date="2022-02" db="EMBL/GenBank/DDBJ databases">
        <authorList>
            <person name="Henning P.M."/>
            <person name="McCubbin A.G."/>
            <person name="Shore J.S."/>
        </authorList>
    </citation>
    <scope>NUCLEOTIDE SEQUENCE</scope>
    <source>
        <strain evidence="1">F60SS</strain>
        <tissue evidence="1">Leaves</tissue>
    </source>
</reference>
<dbReference type="Proteomes" id="UP001141552">
    <property type="component" value="Unassembled WGS sequence"/>
</dbReference>
<dbReference type="EMBL" id="JAKUCV010007490">
    <property type="protein sequence ID" value="KAJ4823263.1"/>
    <property type="molecule type" value="Genomic_DNA"/>
</dbReference>
<name>A0A9Q0F1I5_9ROSI</name>
<evidence type="ECO:0000313" key="2">
    <source>
        <dbReference type="Proteomes" id="UP001141552"/>
    </source>
</evidence>
<reference evidence="1" key="2">
    <citation type="journal article" date="2023" name="Plants (Basel)">
        <title>Annotation of the Turnera subulata (Passifloraceae) Draft Genome Reveals the S-Locus Evolved after the Divergence of Turneroideae from Passifloroideae in a Stepwise Manner.</title>
        <authorList>
            <person name="Henning P.M."/>
            <person name="Roalson E.H."/>
            <person name="Mir W."/>
            <person name="McCubbin A.G."/>
            <person name="Shore J.S."/>
        </authorList>
    </citation>
    <scope>NUCLEOTIDE SEQUENCE</scope>
    <source>
        <strain evidence="1">F60SS</strain>
    </source>
</reference>
<comment type="caution">
    <text evidence="1">The sequence shown here is derived from an EMBL/GenBank/DDBJ whole genome shotgun (WGS) entry which is preliminary data.</text>
</comment>
<dbReference type="AlphaFoldDB" id="A0A9Q0F1I5"/>
<proteinExistence type="predicted"/>